<reference evidence="6 7" key="1">
    <citation type="submission" date="2020-07" db="EMBL/GenBank/DDBJ databases">
        <title>Complete genome and description of Corynebacterium incognita strain Marseille-Q3630 sp. nov.</title>
        <authorList>
            <person name="Boxberger M."/>
        </authorList>
    </citation>
    <scope>NUCLEOTIDE SEQUENCE [LARGE SCALE GENOMIC DNA]</scope>
    <source>
        <strain evidence="6 7">Marseille-Q3630</strain>
    </source>
</reference>
<dbReference type="Gene3D" id="1.10.530.10">
    <property type="match status" value="1"/>
</dbReference>
<dbReference type="AlphaFoldDB" id="A0A7G7CNQ5"/>
<evidence type="ECO:0000256" key="1">
    <source>
        <dbReference type="ARBA" id="ARBA00010830"/>
    </source>
</evidence>
<gene>
    <name evidence="6" type="ORF">H0194_09205</name>
</gene>
<keyword evidence="2" id="KW-0732">Signal</keyword>
<dbReference type="InterPro" id="IPR010618">
    <property type="entry name" value="RPF"/>
</dbReference>
<comment type="similarity">
    <text evidence="1">Belongs to the transglycosylase family. Rpf subfamily.</text>
</comment>
<dbReference type="RefSeq" id="WP_185175598.1">
    <property type="nucleotide sequence ID" value="NZ_CP059404.1"/>
</dbReference>
<dbReference type="SMART" id="SM01208">
    <property type="entry name" value="G5"/>
    <property type="match status" value="1"/>
</dbReference>
<feature type="domain" description="G5" evidence="5">
    <location>
        <begin position="212"/>
        <end position="292"/>
    </location>
</feature>
<feature type="region of interest" description="Disordered" evidence="4">
    <location>
        <begin position="285"/>
        <end position="330"/>
    </location>
</feature>
<evidence type="ECO:0000313" key="7">
    <source>
        <dbReference type="Proteomes" id="UP000515743"/>
    </source>
</evidence>
<organism evidence="6 7">
    <name type="scientific">Corynebacterium incognita</name>
    <dbReference type="NCBI Taxonomy" id="2754725"/>
    <lineage>
        <taxon>Bacteria</taxon>
        <taxon>Bacillati</taxon>
        <taxon>Actinomycetota</taxon>
        <taxon>Actinomycetes</taxon>
        <taxon>Mycobacteriales</taxon>
        <taxon>Corynebacteriaceae</taxon>
        <taxon>Corynebacterium</taxon>
    </lineage>
</organism>
<dbReference type="Pfam" id="PF03990">
    <property type="entry name" value="DUF348"/>
    <property type="match status" value="3"/>
</dbReference>
<evidence type="ECO:0000259" key="5">
    <source>
        <dbReference type="PROSITE" id="PS51109"/>
    </source>
</evidence>
<evidence type="ECO:0000313" key="6">
    <source>
        <dbReference type="EMBL" id="QNE89221.1"/>
    </source>
</evidence>
<dbReference type="Proteomes" id="UP000515743">
    <property type="component" value="Chromosome"/>
</dbReference>
<dbReference type="KEGG" id="cik:H0194_09205"/>
<dbReference type="SUPFAM" id="SSF53955">
    <property type="entry name" value="Lysozyme-like"/>
    <property type="match status" value="1"/>
</dbReference>
<evidence type="ECO:0000256" key="4">
    <source>
        <dbReference type="SAM" id="MobiDB-lite"/>
    </source>
</evidence>
<evidence type="ECO:0000256" key="3">
    <source>
        <dbReference type="ARBA" id="ARBA00022801"/>
    </source>
</evidence>
<feature type="compositionally biased region" description="Basic and acidic residues" evidence="4">
    <location>
        <begin position="285"/>
        <end position="295"/>
    </location>
</feature>
<name>A0A7G7CNQ5_9CORY</name>
<dbReference type="EMBL" id="CP059404">
    <property type="protein sequence ID" value="QNE89221.1"/>
    <property type="molecule type" value="Genomic_DNA"/>
</dbReference>
<accession>A0A7G7CNQ5</accession>
<sequence>MSTSNQLKRLNGSHSVPLRLATGGVLGTLVVGGVVAAGAQKDITVDLNGEKMELATFSGDVEGALEAAGVEVGQDDVVYPAPSEKLNNGENITVRTAKQVAVTIDGKSQDVTSTALTIDDLMSSLDGAEEGAAITVGDGEVKGDDKLTEGMNLDVVTPKLVKINNGGKVSYTKIAAKTVADVVKERNLGVDDNDRVSPSLDAPVTEGMTIKVAQVAEHVYKTTETTEMDPVYVEDPELPEGEEKVLEEGKSGKTQKTYKMVVVNRHTESNEVIKEKVLEKAEPAKIARGTKKVEESADADASGASQDSSDGASADDSNEGGNTGAAAPAVAGGGVWDSLAQCESGGDWSINTGNGFSGGLQFTPSTWAGFGGTAYAPSAHMATREQQIAVASKVQAAQGWGAWPACTASLGIR</sequence>
<dbReference type="PROSITE" id="PS51109">
    <property type="entry name" value="G5"/>
    <property type="match status" value="1"/>
</dbReference>
<dbReference type="GO" id="GO:0016787">
    <property type="term" value="F:hydrolase activity"/>
    <property type="evidence" value="ECO:0007669"/>
    <property type="project" value="UniProtKB-KW"/>
</dbReference>
<evidence type="ECO:0000256" key="2">
    <source>
        <dbReference type="ARBA" id="ARBA00022729"/>
    </source>
</evidence>
<dbReference type="InterPro" id="IPR023346">
    <property type="entry name" value="Lysozyme-like_dom_sf"/>
</dbReference>
<keyword evidence="7" id="KW-1185">Reference proteome</keyword>
<dbReference type="InterPro" id="IPR007137">
    <property type="entry name" value="DUF348"/>
</dbReference>
<dbReference type="Pfam" id="PF07501">
    <property type="entry name" value="G5"/>
    <property type="match status" value="1"/>
</dbReference>
<dbReference type="InterPro" id="IPR011098">
    <property type="entry name" value="G5_dom"/>
</dbReference>
<feature type="compositionally biased region" description="Low complexity" evidence="4">
    <location>
        <begin position="299"/>
        <end position="315"/>
    </location>
</feature>
<dbReference type="Gene3D" id="2.20.230.10">
    <property type="entry name" value="Resuscitation-promoting factor rpfb"/>
    <property type="match status" value="1"/>
</dbReference>
<proteinExistence type="inferred from homology"/>
<protein>
    <submittedName>
        <fullName evidence="6">Transglycosylase family protein</fullName>
    </submittedName>
</protein>
<dbReference type="Pfam" id="PF06737">
    <property type="entry name" value="Transglycosylas"/>
    <property type="match status" value="1"/>
</dbReference>
<dbReference type="CDD" id="cd13925">
    <property type="entry name" value="RPF"/>
    <property type="match status" value="1"/>
</dbReference>
<keyword evidence="3" id="KW-0378">Hydrolase</keyword>